<feature type="region of interest" description="Disordered" evidence="1">
    <location>
        <begin position="69"/>
        <end position="111"/>
    </location>
</feature>
<evidence type="ECO:0000313" key="3">
    <source>
        <dbReference type="Proteomes" id="UP000031443"/>
    </source>
</evidence>
<organism evidence="2 3">
    <name type="scientific">Chelonia mydas</name>
    <name type="common">Green sea-turtle</name>
    <name type="synonym">Chelonia agassizi</name>
    <dbReference type="NCBI Taxonomy" id="8469"/>
    <lineage>
        <taxon>Eukaryota</taxon>
        <taxon>Metazoa</taxon>
        <taxon>Chordata</taxon>
        <taxon>Craniata</taxon>
        <taxon>Vertebrata</taxon>
        <taxon>Euteleostomi</taxon>
        <taxon>Archelosauria</taxon>
        <taxon>Testudinata</taxon>
        <taxon>Testudines</taxon>
        <taxon>Cryptodira</taxon>
        <taxon>Durocryptodira</taxon>
        <taxon>Americhelydia</taxon>
        <taxon>Chelonioidea</taxon>
        <taxon>Cheloniidae</taxon>
        <taxon>Chelonia</taxon>
    </lineage>
</organism>
<evidence type="ECO:0000313" key="2">
    <source>
        <dbReference type="EMBL" id="EMP34278.1"/>
    </source>
</evidence>
<feature type="compositionally biased region" description="Polar residues" evidence="1">
    <location>
        <begin position="69"/>
        <end position="81"/>
    </location>
</feature>
<accession>M7BQA9</accession>
<protein>
    <submittedName>
        <fullName evidence="2">Uncharacterized protein</fullName>
    </submittedName>
</protein>
<gene>
    <name evidence="2" type="ORF">UY3_08568</name>
</gene>
<proteinExistence type="predicted"/>
<dbReference type="AlphaFoldDB" id="M7BQA9"/>
<name>M7BQA9_CHEMY</name>
<sequence length="247" mass="25750">MPVSDPHNSCLKCLGDSYVKEHCWICKNFWPCTQKERDIHLRALLMESTLCPASEPSIQAALSALASHSTPLAPGSSQHRSLSPVPKKKAKKHSPALSKKAQGSSSKDPGLSASLLRSCMNVPTCSGGSYPLKVPPTPGSGMGPATLPAPLSSQAQVQGAYVLGSSEVSTVVCGMVVGSATDGMQLFVKVANLQCGTGLAIGLSGFLVHLLQFLRFHMTLLLVPVVPLLLDPPCNLLGDGNVSTAAL</sequence>
<dbReference type="Proteomes" id="UP000031443">
    <property type="component" value="Unassembled WGS sequence"/>
</dbReference>
<reference evidence="3" key="1">
    <citation type="journal article" date="2013" name="Nat. Genet.">
        <title>The draft genomes of soft-shell turtle and green sea turtle yield insights into the development and evolution of the turtle-specific body plan.</title>
        <authorList>
            <person name="Wang Z."/>
            <person name="Pascual-Anaya J."/>
            <person name="Zadissa A."/>
            <person name="Li W."/>
            <person name="Niimura Y."/>
            <person name="Huang Z."/>
            <person name="Li C."/>
            <person name="White S."/>
            <person name="Xiong Z."/>
            <person name="Fang D."/>
            <person name="Wang B."/>
            <person name="Ming Y."/>
            <person name="Chen Y."/>
            <person name="Zheng Y."/>
            <person name="Kuraku S."/>
            <person name="Pignatelli M."/>
            <person name="Herrero J."/>
            <person name="Beal K."/>
            <person name="Nozawa M."/>
            <person name="Li Q."/>
            <person name="Wang J."/>
            <person name="Zhang H."/>
            <person name="Yu L."/>
            <person name="Shigenobu S."/>
            <person name="Wang J."/>
            <person name="Liu J."/>
            <person name="Flicek P."/>
            <person name="Searle S."/>
            <person name="Wang J."/>
            <person name="Kuratani S."/>
            <person name="Yin Y."/>
            <person name="Aken B."/>
            <person name="Zhang G."/>
            <person name="Irie N."/>
        </authorList>
    </citation>
    <scope>NUCLEOTIDE SEQUENCE [LARGE SCALE GENOMIC DNA]</scope>
</reference>
<evidence type="ECO:0000256" key="1">
    <source>
        <dbReference type="SAM" id="MobiDB-lite"/>
    </source>
</evidence>
<keyword evidence="3" id="KW-1185">Reference proteome</keyword>
<dbReference type="EMBL" id="KB533022">
    <property type="protein sequence ID" value="EMP34278.1"/>
    <property type="molecule type" value="Genomic_DNA"/>
</dbReference>